<keyword evidence="1" id="KW-1133">Transmembrane helix</keyword>
<organism evidence="2 3">
    <name type="scientific">Emticicia agri</name>
    <dbReference type="NCBI Taxonomy" id="2492393"/>
    <lineage>
        <taxon>Bacteria</taxon>
        <taxon>Pseudomonadati</taxon>
        <taxon>Bacteroidota</taxon>
        <taxon>Cytophagia</taxon>
        <taxon>Cytophagales</taxon>
        <taxon>Leadbetterellaceae</taxon>
        <taxon>Emticicia</taxon>
    </lineage>
</organism>
<evidence type="ECO:0000256" key="1">
    <source>
        <dbReference type="SAM" id="Phobius"/>
    </source>
</evidence>
<gene>
    <name evidence="2" type="ORF">EWM59_01790</name>
</gene>
<feature type="transmembrane region" description="Helical" evidence="1">
    <location>
        <begin position="123"/>
        <end position="143"/>
    </location>
</feature>
<sequence length="423" mass="48227">MSDINSTDKELLETLKKEITQKAGLGRIENRTQKDYEFLGFFIEEKSGVKISLTTIKRIWRNEYNRLPHIATLDALSQIARNKDWLALKLESTKLTDEKSRVVLTENIGTDSKHLTELPKQRFAYLWAALGLLLVLSVGFFAFKDKFLKKSVPASAIQFSAKTSVNNVVPNTVVFTYNVDSVDAKKFYIQQSWDTRRRVEVTKGNHQQTDIYYLPGYYMAKLIADDSIIREIPVHIKTDDWVIAAHQNTIENKILLSKYWLPDGIVGVRSSILTSHKIDIAEPFILTFHHSRDLKIDGNNFVFSSDFKIDSTGIVCPATALLLKGEHEYMYINLSAKGCESNLNMNIAERKFDGKNIDLTAFGTSVYNWQHIKVTNQNQKVSIQLNGKEIFQTTYAKSLGELKEVGFIFKGNGIIKEARVDKR</sequence>
<keyword evidence="3" id="KW-1185">Reference proteome</keyword>
<reference evidence="2 3" key="1">
    <citation type="submission" date="2019-02" db="EMBL/GenBank/DDBJ databases">
        <title>Bacterial novel species Emticicia sp. 17J42-9 isolated from soil.</title>
        <authorList>
            <person name="Jung H.-Y."/>
        </authorList>
    </citation>
    <scope>NUCLEOTIDE SEQUENCE [LARGE SCALE GENOMIC DNA]</scope>
    <source>
        <strain evidence="2 3">17J42-9</strain>
    </source>
</reference>
<dbReference type="Proteomes" id="UP000293162">
    <property type="component" value="Unassembled WGS sequence"/>
</dbReference>
<dbReference type="AlphaFoldDB" id="A0A4Q5M5D1"/>
<dbReference type="OrthoDB" id="639802at2"/>
<name>A0A4Q5M5D1_9BACT</name>
<keyword evidence="1" id="KW-0812">Transmembrane</keyword>
<dbReference type="EMBL" id="SEWF01000002">
    <property type="protein sequence ID" value="RYU97445.1"/>
    <property type="molecule type" value="Genomic_DNA"/>
</dbReference>
<protein>
    <submittedName>
        <fullName evidence="2">Uncharacterized protein</fullName>
    </submittedName>
</protein>
<comment type="caution">
    <text evidence="2">The sequence shown here is derived from an EMBL/GenBank/DDBJ whole genome shotgun (WGS) entry which is preliminary data.</text>
</comment>
<accession>A0A4Q5M5D1</accession>
<dbReference type="RefSeq" id="WP_130019227.1">
    <property type="nucleotide sequence ID" value="NZ_SEWF01000002.1"/>
</dbReference>
<proteinExistence type="predicted"/>
<evidence type="ECO:0000313" key="2">
    <source>
        <dbReference type="EMBL" id="RYU97445.1"/>
    </source>
</evidence>
<keyword evidence="1" id="KW-0472">Membrane</keyword>
<evidence type="ECO:0000313" key="3">
    <source>
        <dbReference type="Proteomes" id="UP000293162"/>
    </source>
</evidence>